<evidence type="ECO:0000313" key="3">
    <source>
        <dbReference type="Proteomes" id="UP000193067"/>
    </source>
</evidence>
<sequence>MSETAMSAAKKLAAMKAQVAELERLVEEEWKKAEEERQRAKVEKKRAEEERRRRKSSHPDLEYEEEEEDEDEAEGAGKDKGKGKETAGLLKPSFGAESPCLNAKGLPAPMQAQVNRKSGKSLQRKRVKKSAPIIVEDKPKTPMRKTKKMGSKATPQSSEKGPRAAAGKEWSTDPELEKLSDRKLLQHVLVESQKTRLGMSQLLRSLEEEGELRMQWALVDSKVMRQAVRKEAGK</sequence>
<keyword evidence="3" id="KW-1185">Reference proteome</keyword>
<organism evidence="2 3">
    <name type="scientific">Trametes coccinea (strain BRFM310)</name>
    <name type="common">Pycnoporus coccineus</name>
    <dbReference type="NCBI Taxonomy" id="1353009"/>
    <lineage>
        <taxon>Eukaryota</taxon>
        <taxon>Fungi</taxon>
        <taxon>Dikarya</taxon>
        <taxon>Basidiomycota</taxon>
        <taxon>Agaricomycotina</taxon>
        <taxon>Agaricomycetes</taxon>
        <taxon>Polyporales</taxon>
        <taxon>Polyporaceae</taxon>
        <taxon>Trametes</taxon>
    </lineage>
</organism>
<evidence type="ECO:0000313" key="2">
    <source>
        <dbReference type="EMBL" id="OSD00343.1"/>
    </source>
</evidence>
<reference evidence="2 3" key="1">
    <citation type="journal article" date="2015" name="Biotechnol. Biofuels">
        <title>Enhanced degradation of softwood versus hardwood by the white-rot fungus Pycnoporus coccineus.</title>
        <authorList>
            <person name="Couturier M."/>
            <person name="Navarro D."/>
            <person name="Chevret D."/>
            <person name="Henrissat B."/>
            <person name="Piumi F."/>
            <person name="Ruiz-Duenas F.J."/>
            <person name="Martinez A.T."/>
            <person name="Grigoriev I.V."/>
            <person name="Riley R."/>
            <person name="Lipzen A."/>
            <person name="Berrin J.G."/>
            <person name="Master E.R."/>
            <person name="Rosso M.N."/>
        </authorList>
    </citation>
    <scope>NUCLEOTIDE SEQUENCE [LARGE SCALE GENOMIC DNA]</scope>
    <source>
        <strain evidence="2 3">BRFM310</strain>
    </source>
</reference>
<dbReference type="AlphaFoldDB" id="A0A1Y2IIJ8"/>
<accession>A0A1Y2IIJ8</accession>
<feature type="compositionally biased region" description="Basic residues" evidence="1">
    <location>
        <begin position="117"/>
        <end position="129"/>
    </location>
</feature>
<feature type="compositionally biased region" description="Basic and acidic residues" evidence="1">
    <location>
        <begin position="30"/>
        <end position="61"/>
    </location>
</feature>
<gene>
    <name evidence="2" type="ORF">PYCCODRAFT_1469467</name>
</gene>
<evidence type="ECO:0000256" key="1">
    <source>
        <dbReference type="SAM" id="MobiDB-lite"/>
    </source>
</evidence>
<feature type="compositionally biased region" description="Acidic residues" evidence="1">
    <location>
        <begin position="62"/>
        <end position="74"/>
    </location>
</feature>
<protein>
    <submittedName>
        <fullName evidence="2">Uncharacterized protein</fullName>
    </submittedName>
</protein>
<proteinExistence type="predicted"/>
<name>A0A1Y2IIJ8_TRAC3</name>
<feature type="compositionally biased region" description="Basic and acidic residues" evidence="1">
    <location>
        <begin position="75"/>
        <end position="85"/>
    </location>
</feature>
<feature type="compositionally biased region" description="Basic residues" evidence="1">
    <location>
        <begin position="141"/>
        <end position="150"/>
    </location>
</feature>
<dbReference type="Proteomes" id="UP000193067">
    <property type="component" value="Unassembled WGS sequence"/>
</dbReference>
<feature type="region of interest" description="Disordered" evidence="1">
    <location>
        <begin position="30"/>
        <end position="175"/>
    </location>
</feature>
<dbReference type="EMBL" id="KZ084119">
    <property type="protein sequence ID" value="OSD00343.1"/>
    <property type="molecule type" value="Genomic_DNA"/>
</dbReference>